<reference evidence="3 4" key="1">
    <citation type="journal article" date="2019" name="Int. J. Syst. Evol. Microbiol.">
        <title>The Global Catalogue of Microorganisms (GCM) 10K type strain sequencing project: providing services to taxonomists for standard genome sequencing and annotation.</title>
        <authorList>
            <consortium name="The Broad Institute Genomics Platform"/>
            <consortium name="The Broad Institute Genome Sequencing Center for Infectious Disease"/>
            <person name="Wu L."/>
            <person name="Ma J."/>
        </authorList>
    </citation>
    <scope>NUCLEOTIDE SEQUENCE [LARGE SCALE GENOMIC DNA]</scope>
    <source>
        <strain evidence="3 4">JCM 15503</strain>
    </source>
</reference>
<dbReference type="Proteomes" id="UP001500279">
    <property type="component" value="Unassembled WGS sequence"/>
</dbReference>
<proteinExistence type="predicted"/>
<protein>
    <submittedName>
        <fullName evidence="3">Zinc ribbon domain-containing protein</fullName>
    </submittedName>
</protein>
<keyword evidence="2" id="KW-0812">Transmembrane</keyword>
<keyword evidence="1" id="KW-0175">Coiled coil</keyword>
<sequence length="362" mass="40433">MFKSLRVPERAFALLMWIVSLVFASFLIGLGGKLIGDLPQVEPSLSVEQFADANTLAAEREQIKDLDERERALGEDAEQVRLQMTAANSAYQSARNAQQNWLASRQVTGDASQDPEVKRRVAELDRLKDAERSSQQKQEKLNQETLDLQQARDAHQRRLDTLLHDASGAYEQAMFRQELRVFGLRLALTLPLLVIAAWLVLKKRRSDHWPLMRGFVLFAAFAFFFELVPYLPSYGGYVRYGVGILLTGLGGHYAIRAMRRYLARRAAAEQQTEVQRRQTLAPEEALKKMAANVCPACERAILTTGDVKPDFCVHCGLTLFNRCGGCSTRKNVFFRYCPSCGLGAQPEATAAEPLPGNPSVGV</sequence>
<comment type="caution">
    <text evidence="3">The sequence shown here is derived from an EMBL/GenBank/DDBJ whole genome shotgun (WGS) entry which is preliminary data.</text>
</comment>
<evidence type="ECO:0000313" key="3">
    <source>
        <dbReference type="EMBL" id="GAA0768795.1"/>
    </source>
</evidence>
<feature type="transmembrane region" description="Helical" evidence="2">
    <location>
        <begin position="237"/>
        <end position="255"/>
    </location>
</feature>
<name>A0ABN1KK62_9BURK</name>
<dbReference type="RefSeq" id="WP_141285763.1">
    <property type="nucleotide sequence ID" value="NZ_BAAAEW010000047.1"/>
</dbReference>
<feature type="transmembrane region" description="Helical" evidence="2">
    <location>
        <begin position="213"/>
        <end position="231"/>
    </location>
</feature>
<gene>
    <name evidence="3" type="ORF">GCM10009107_58950</name>
</gene>
<feature type="transmembrane region" description="Helical" evidence="2">
    <location>
        <begin position="12"/>
        <end position="35"/>
    </location>
</feature>
<accession>A0ABN1KK62</accession>
<evidence type="ECO:0000256" key="2">
    <source>
        <dbReference type="SAM" id="Phobius"/>
    </source>
</evidence>
<keyword evidence="4" id="KW-1185">Reference proteome</keyword>
<feature type="coiled-coil region" evidence="1">
    <location>
        <begin position="124"/>
        <end position="158"/>
    </location>
</feature>
<organism evidence="3 4">
    <name type="scientific">Ideonella azotifigens</name>
    <dbReference type="NCBI Taxonomy" id="513160"/>
    <lineage>
        <taxon>Bacteria</taxon>
        <taxon>Pseudomonadati</taxon>
        <taxon>Pseudomonadota</taxon>
        <taxon>Betaproteobacteria</taxon>
        <taxon>Burkholderiales</taxon>
        <taxon>Sphaerotilaceae</taxon>
        <taxon>Ideonella</taxon>
    </lineage>
</organism>
<evidence type="ECO:0000256" key="1">
    <source>
        <dbReference type="SAM" id="Coils"/>
    </source>
</evidence>
<keyword evidence="2" id="KW-1133">Transmembrane helix</keyword>
<dbReference type="EMBL" id="BAAAEW010000047">
    <property type="protein sequence ID" value="GAA0768795.1"/>
    <property type="molecule type" value="Genomic_DNA"/>
</dbReference>
<feature type="transmembrane region" description="Helical" evidence="2">
    <location>
        <begin position="182"/>
        <end position="201"/>
    </location>
</feature>
<evidence type="ECO:0000313" key="4">
    <source>
        <dbReference type="Proteomes" id="UP001500279"/>
    </source>
</evidence>
<keyword evidence="2" id="KW-0472">Membrane</keyword>